<name>A0A2W2CIY1_9ACTN</name>
<evidence type="ECO:0000313" key="1">
    <source>
        <dbReference type="EMBL" id="PZF99411.1"/>
    </source>
</evidence>
<dbReference type="AlphaFoldDB" id="A0A2W2CIY1"/>
<sequence length="127" mass="13974">MMEPLARFESHVAGRNARVVVWPDRIEWSQPGRTKVANVLLVILAVYTVGITLLFRACRPRFKEQGRQMLAMRAVQSVAAQRDGLHTAVAVVAGATTISFRVPHGQAEQIEALVRDLVLGTHPAAPR</sequence>
<keyword evidence="2" id="KW-1185">Reference proteome</keyword>
<dbReference type="Proteomes" id="UP000248627">
    <property type="component" value="Unassembled WGS sequence"/>
</dbReference>
<reference evidence="1 2" key="1">
    <citation type="submission" date="2018-01" db="EMBL/GenBank/DDBJ databases">
        <title>Draft genome sequence of Jishengella endophytica.</title>
        <authorList>
            <person name="Sahin N."/>
            <person name="Ay H."/>
            <person name="Saygin H."/>
        </authorList>
    </citation>
    <scope>NUCLEOTIDE SEQUENCE [LARGE SCALE GENOMIC DNA]</scope>
    <source>
        <strain evidence="1 2">DSM 45430</strain>
    </source>
</reference>
<organism evidence="1 2">
    <name type="scientific">Micromonospora endophytica</name>
    <dbReference type="NCBI Taxonomy" id="515350"/>
    <lineage>
        <taxon>Bacteria</taxon>
        <taxon>Bacillati</taxon>
        <taxon>Actinomycetota</taxon>
        <taxon>Actinomycetes</taxon>
        <taxon>Micromonosporales</taxon>
        <taxon>Micromonosporaceae</taxon>
        <taxon>Micromonospora</taxon>
    </lineage>
</organism>
<protein>
    <submittedName>
        <fullName evidence="1">Uncharacterized protein</fullName>
    </submittedName>
</protein>
<dbReference type="OrthoDB" id="5996503at2"/>
<gene>
    <name evidence="1" type="ORF">C1I93_06005</name>
</gene>
<comment type="caution">
    <text evidence="1">The sequence shown here is derived from an EMBL/GenBank/DDBJ whole genome shotgun (WGS) entry which is preliminary data.</text>
</comment>
<evidence type="ECO:0000313" key="2">
    <source>
        <dbReference type="Proteomes" id="UP000248627"/>
    </source>
</evidence>
<accession>A0A2W2CIY1</accession>
<dbReference type="EMBL" id="POTX01000024">
    <property type="protein sequence ID" value="PZF99411.1"/>
    <property type="molecule type" value="Genomic_DNA"/>
</dbReference>
<dbReference type="RefSeq" id="WP_111242221.1">
    <property type="nucleotide sequence ID" value="NZ_AP023358.1"/>
</dbReference>
<proteinExistence type="predicted"/>